<protein>
    <recommendedName>
        <fullName evidence="13">Endonuclease/exonuclease/phosphatase domain-containing protein</fullName>
    </recommendedName>
</protein>
<organism evidence="14 15">
    <name type="scientific">Chondromyces apiculatus DSM 436</name>
    <dbReference type="NCBI Taxonomy" id="1192034"/>
    <lineage>
        <taxon>Bacteria</taxon>
        <taxon>Pseudomonadati</taxon>
        <taxon>Myxococcota</taxon>
        <taxon>Polyangia</taxon>
        <taxon>Polyangiales</taxon>
        <taxon>Polyangiaceae</taxon>
        <taxon>Chondromyces</taxon>
    </lineage>
</organism>
<dbReference type="Proteomes" id="UP000019678">
    <property type="component" value="Unassembled WGS sequence"/>
</dbReference>
<dbReference type="GO" id="GO:0016020">
    <property type="term" value="C:membrane"/>
    <property type="evidence" value="ECO:0007669"/>
    <property type="project" value="UniProtKB-SubCell"/>
</dbReference>
<keyword evidence="6" id="KW-0378">Hydrolase</keyword>
<comment type="pathway">
    <text evidence="3">Sphingolipid metabolism.</text>
</comment>
<evidence type="ECO:0000259" key="13">
    <source>
        <dbReference type="Pfam" id="PF03372"/>
    </source>
</evidence>
<proteinExistence type="predicted"/>
<evidence type="ECO:0000256" key="1">
    <source>
        <dbReference type="ARBA" id="ARBA00004141"/>
    </source>
</evidence>
<gene>
    <name evidence="14" type="ORF">CAP_8037</name>
</gene>
<feature type="region of interest" description="Disordered" evidence="12">
    <location>
        <begin position="105"/>
        <end position="144"/>
    </location>
</feature>
<comment type="subcellular location">
    <subcellularLocation>
        <location evidence="1">Membrane</location>
        <topology evidence="1">Multi-pass membrane protein</topology>
    </subcellularLocation>
</comment>
<keyword evidence="7" id="KW-0460">Magnesium</keyword>
<evidence type="ECO:0000313" key="15">
    <source>
        <dbReference type="Proteomes" id="UP000019678"/>
    </source>
</evidence>
<dbReference type="InterPro" id="IPR005135">
    <property type="entry name" value="Endo/exonuclease/phosphatase"/>
</dbReference>
<dbReference type="GO" id="GO:0004767">
    <property type="term" value="F:sphingomyelin phosphodiesterase activity"/>
    <property type="evidence" value="ECO:0007669"/>
    <property type="project" value="InterPro"/>
</dbReference>
<keyword evidence="15" id="KW-1185">Reference proteome</keyword>
<keyword evidence="11" id="KW-0472">Membrane</keyword>
<keyword evidence="4" id="KW-0812">Transmembrane</keyword>
<dbReference type="GO" id="GO:0046872">
    <property type="term" value="F:metal ion binding"/>
    <property type="evidence" value="ECO:0007669"/>
    <property type="project" value="UniProtKB-KW"/>
</dbReference>
<dbReference type="EMBL" id="ASRX01000077">
    <property type="protein sequence ID" value="EYF01597.1"/>
    <property type="molecule type" value="Genomic_DNA"/>
</dbReference>
<keyword evidence="8" id="KW-0746">Sphingolipid metabolism</keyword>
<accession>A0A017SXX8</accession>
<evidence type="ECO:0000256" key="7">
    <source>
        <dbReference type="ARBA" id="ARBA00022842"/>
    </source>
</evidence>
<evidence type="ECO:0000256" key="4">
    <source>
        <dbReference type="ARBA" id="ARBA00022692"/>
    </source>
</evidence>
<evidence type="ECO:0000256" key="2">
    <source>
        <dbReference type="ARBA" id="ARBA00004760"/>
    </source>
</evidence>
<evidence type="ECO:0000256" key="6">
    <source>
        <dbReference type="ARBA" id="ARBA00022801"/>
    </source>
</evidence>
<keyword evidence="5" id="KW-0479">Metal-binding</keyword>
<dbReference type="eggNOG" id="COG3568">
    <property type="taxonomic scope" value="Bacteria"/>
</dbReference>
<dbReference type="Gene3D" id="3.60.10.10">
    <property type="entry name" value="Endonuclease/exonuclease/phosphatase"/>
    <property type="match status" value="1"/>
</dbReference>
<keyword evidence="9" id="KW-1133">Transmembrane helix</keyword>
<dbReference type="InterPro" id="IPR036691">
    <property type="entry name" value="Endo/exonu/phosph_ase_sf"/>
</dbReference>
<evidence type="ECO:0000256" key="8">
    <source>
        <dbReference type="ARBA" id="ARBA00022919"/>
    </source>
</evidence>
<evidence type="ECO:0000313" key="14">
    <source>
        <dbReference type="EMBL" id="EYF01597.1"/>
    </source>
</evidence>
<dbReference type="STRING" id="1192034.CAP_8037"/>
<dbReference type="PANTHER" id="PTHR16320">
    <property type="entry name" value="SPHINGOMYELINASE FAMILY MEMBER"/>
    <property type="match status" value="1"/>
</dbReference>
<evidence type="ECO:0000256" key="11">
    <source>
        <dbReference type="ARBA" id="ARBA00023136"/>
    </source>
</evidence>
<name>A0A017SXX8_9BACT</name>
<dbReference type="SUPFAM" id="SSF56219">
    <property type="entry name" value="DNase I-like"/>
    <property type="match status" value="1"/>
</dbReference>
<feature type="domain" description="Endonuclease/exonuclease/phosphatase" evidence="13">
    <location>
        <begin position="151"/>
        <end position="503"/>
    </location>
</feature>
<evidence type="ECO:0000256" key="10">
    <source>
        <dbReference type="ARBA" id="ARBA00023098"/>
    </source>
</evidence>
<evidence type="ECO:0000256" key="9">
    <source>
        <dbReference type="ARBA" id="ARBA00022989"/>
    </source>
</evidence>
<evidence type="ECO:0000256" key="5">
    <source>
        <dbReference type="ARBA" id="ARBA00022723"/>
    </source>
</evidence>
<dbReference type="InterPro" id="IPR038772">
    <property type="entry name" value="Sph/SMPD2-like"/>
</dbReference>
<reference evidence="14 15" key="1">
    <citation type="submission" date="2013-05" db="EMBL/GenBank/DDBJ databases">
        <title>Genome assembly of Chondromyces apiculatus DSM 436.</title>
        <authorList>
            <person name="Sharma G."/>
            <person name="Khatri I."/>
            <person name="Kaur C."/>
            <person name="Mayilraj S."/>
            <person name="Subramanian S."/>
        </authorList>
    </citation>
    <scope>NUCLEOTIDE SEQUENCE [LARGE SCALE GENOMIC DNA]</scope>
    <source>
        <strain evidence="14 15">DSM 436</strain>
    </source>
</reference>
<dbReference type="AlphaFoldDB" id="A0A017SXX8"/>
<evidence type="ECO:0000256" key="3">
    <source>
        <dbReference type="ARBA" id="ARBA00004991"/>
    </source>
</evidence>
<evidence type="ECO:0000256" key="12">
    <source>
        <dbReference type="SAM" id="MobiDB-lite"/>
    </source>
</evidence>
<dbReference type="Pfam" id="PF03372">
    <property type="entry name" value="Exo_endo_phos"/>
    <property type="match status" value="1"/>
</dbReference>
<comment type="pathway">
    <text evidence="2">Lipid metabolism; sphingolipid metabolism.</text>
</comment>
<keyword evidence="10" id="KW-0443">Lipid metabolism</keyword>
<dbReference type="PANTHER" id="PTHR16320:SF24">
    <property type="entry name" value="PHOSPHODIESTERASE, PUTATIVE-RELATED"/>
    <property type="match status" value="1"/>
</dbReference>
<dbReference type="GO" id="GO:0006665">
    <property type="term" value="P:sphingolipid metabolic process"/>
    <property type="evidence" value="ECO:0007669"/>
    <property type="project" value="UniProtKB-KW"/>
</dbReference>
<sequence length="515" mass="53256">MHPRVLGALRPATARGVVDLLPFSRAFSNVFARVPFASFGRMCASSPSLGSVGRARGRAPDGAVLPWMGLVLALLVIGCGGEGTHASPAPGAAFRDAFTAHLPPSARPAASGAPGASATSGAPGEASASTGAASRSGRGAARSRGPFRAGTFNAGLAVGILAHADARAEPVVKALAEEPLDLLCVQEFWLEEHWHQLTNATAERLPNTHHLAPDPGGTALCAPEDLGRLAVCATPCGGARSDAARCVLERCMHVLPTVSGGCLSCLGRDPRRSFTEFAQSCVDGAAAASAKAVKRGAREVRDARLTAQTFYGYGGSFGTGLLTSAPITARDAYVFPSALARRGVLYARLDAPIGPVHAFCTHLTAEVGGVPHPAGGSWTADQRREIEALLAYVERKVPRGEPIVLLGDLNTGPAAAPSVSARLPGHFQRLIAWGFVDPSGVSGPPNCTYCSDNPLSGGQGTRGSLIDHVLLRGLSGASHRDLLRRPLDVQVRGKRVRTGFSDHYGVVVDITPEGG</sequence>
<comment type="caution">
    <text evidence="14">The sequence shown here is derived from an EMBL/GenBank/DDBJ whole genome shotgun (WGS) entry which is preliminary data.</text>
</comment>